<name>A0A1Y2B9M6_9FUNG</name>
<accession>A0A1Y2B9M6</accession>
<evidence type="ECO:0000313" key="2">
    <source>
        <dbReference type="EMBL" id="ORY31523.1"/>
    </source>
</evidence>
<gene>
    <name evidence="2" type="ORF">BCR33DRAFT_544088</name>
</gene>
<evidence type="ECO:0000256" key="1">
    <source>
        <dbReference type="SAM" id="Coils"/>
    </source>
</evidence>
<keyword evidence="3" id="KW-1185">Reference proteome</keyword>
<comment type="caution">
    <text evidence="2">The sequence shown here is derived from an EMBL/GenBank/DDBJ whole genome shotgun (WGS) entry which is preliminary data.</text>
</comment>
<dbReference type="OrthoDB" id="3176171at2759"/>
<feature type="coiled-coil region" evidence="1">
    <location>
        <begin position="8"/>
        <end position="42"/>
    </location>
</feature>
<feature type="coiled-coil region" evidence="1">
    <location>
        <begin position="80"/>
        <end position="162"/>
    </location>
</feature>
<sequence>MDLTVQTVDDLKDEIYRLKRRNEELEIVVREQDEKLEVVEAAGVLERGGVVAFEESTRYKEMSLLIMQLRSGVEERDGVVKGLKGQVQELRGRVRELELREFERLEAMSGGLQPEVEGKLVGRLREAERELDTLKVERERERDENERRVEGLEADVRGLRVELFSRMSISSVDDQVEN</sequence>
<organism evidence="2 3">
    <name type="scientific">Rhizoclosmatium globosum</name>
    <dbReference type="NCBI Taxonomy" id="329046"/>
    <lineage>
        <taxon>Eukaryota</taxon>
        <taxon>Fungi</taxon>
        <taxon>Fungi incertae sedis</taxon>
        <taxon>Chytridiomycota</taxon>
        <taxon>Chytridiomycota incertae sedis</taxon>
        <taxon>Chytridiomycetes</taxon>
        <taxon>Chytridiales</taxon>
        <taxon>Chytriomycetaceae</taxon>
        <taxon>Rhizoclosmatium</taxon>
    </lineage>
</organism>
<dbReference type="AlphaFoldDB" id="A0A1Y2B9M6"/>
<reference evidence="2 3" key="1">
    <citation type="submission" date="2016-07" db="EMBL/GenBank/DDBJ databases">
        <title>Pervasive Adenine N6-methylation of Active Genes in Fungi.</title>
        <authorList>
            <consortium name="DOE Joint Genome Institute"/>
            <person name="Mondo S.J."/>
            <person name="Dannebaum R.O."/>
            <person name="Kuo R.C."/>
            <person name="Labutti K."/>
            <person name="Haridas S."/>
            <person name="Kuo A."/>
            <person name="Salamov A."/>
            <person name="Ahrendt S.R."/>
            <person name="Lipzen A."/>
            <person name="Sullivan W."/>
            <person name="Andreopoulos W.B."/>
            <person name="Clum A."/>
            <person name="Lindquist E."/>
            <person name="Daum C."/>
            <person name="Ramamoorthy G.K."/>
            <person name="Gryganskyi A."/>
            <person name="Culley D."/>
            <person name="Magnuson J.K."/>
            <person name="James T.Y."/>
            <person name="O'Malley M.A."/>
            <person name="Stajich J.E."/>
            <person name="Spatafora J.W."/>
            <person name="Visel A."/>
            <person name="Grigoriev I.V."/>
        </authorList>
    </citation>
    <scope>NUCLEOTIDE SEQUENCE [LARGE SCALE GENOMIC DNA]</scope>
    <source>
        <strain evidence="2 3">JEL800</strain>
    </source>
</reference>
<protein>
    <submittedName>
        <fullName evidence="2">Uncharacterized protein</fullName>
    </submittedName>
</protein>
<proteinExistence type="predicted"/>
<dbReference type="Proteomes" id="UP000193642">
    <property type="component" value="Unassembled WGS sequence"/>
</dbReference>
<keyword evidence="1" id="KW-0175">Coiled coil</keyword>
<dbReference type="EMBL" id="MCGO01000076">
    <property type="protein sequence ID" value="ORY31523.1"/>
    <property type="molecule type" value="Genomic_DNA"/>
</dbReference>
<evidence type="ECO:0000313" key="3">
    <source>
        <dbReference type="Proteomes" id="UP000193642"/>
    </source>
</evidence>